<comment type="caution">
    <text evidence="9">The sequence shown here is derived from an EMBL/GenBank/DDBJ whole genome shotgun (WGS) entry which is preliminary data.</text>
</comment>
<dbReference type="InterPro" id="IPR040247">
    <property type="entry name" value="DUF5524"/>
</dbReference>
<dbReference type="GO" id="GO:0009166">
    <property type="term" value="P:nucleotide catabolic process"/>
    <property type="evidence" value="ECO:0007669"/>
    <property type="project" value="InterPro"/>
</dbReference>
<keyword evidence="2 6" id="KW-0328">Glycosyltransferase</keyword>
<evidence type="ECO:0000259" key="8">
    <source>
        <dbReference type="Pfam" id="PF01048"/>
    </source>
</evidence>
<dbReference type="Gene3D" id="3.40.50.1580">
    <property type="entry name" value="Nucleoside phosphorylase domain"/>
    <property type="match status" value="1"/>
</dbReference>
<sequence length="537" mass="59549">MLVQTPDGLRGTRGCFHGNALPTFNNKLQSAPNPALCSASTTMTSEKPSTPTNEDLPPIKPEEENGCFLMNSHISQIPGLSPTLKALSDDRVRGRRAGILATDSEYIKLAKQGGHKGLLWHTEASSLSSRHSYKAPDWFSPADKGNGNISLITSEHKRSPRAFQRREPPFGSDNMSAWERDDSSASTESQNNNLPDGETDKLPNQTLERSKFRRIVFDKKPAPVNMSTLLSFGYDYIKEPVHVKNPYLSTMEEDILYHFSLGTKTHDLPQMFGDIKFVCVGGSANRMKAFAQFIHHELSLPGNPNDIQDICEGTDRYCMYKVGPVLSISHGMGVPSISIMLHELIKLLHHAQCRDVVLFRLGTSGGVGKKLESSSGTVVITDKAVDYSFQPKFEQVVLGKVITRSTELDEGVSNELLQYSTEIPNLPTVIGNTMCTHDFYEGQGRLDGALCSFSHEEKLEYLRKAYDAGVRNIEMESTVFAAMCRVCGLKAAVICVTLLNRFEGDQISSPHDVLVEYQQRPQILVSYFIKKRLGLIA</sequence>
<accession>A0AAW0Q5K1</accession>
<dbReference type="InterPro" id="IPR010059">
    <property type="entry name" value="Uridine_phosphorylase_euk"/>
</dbReference>
<evidence type="ECO:0000256" key="1">
    <source>
        <dbReference type="ARBA" id="ARBA00010456"/>
    </source>
</evidence>
<dbReference type="GO" id="GO:0005829">
    <property type="term" value="C:cytosol"/>
    <property type="evidence" value="ECO:0007669"/>
    <property type="project" value="TreeGrafter"/>
</dbReference>
<dbReference type="CDD" id="cd17763">
    <property type="entry name" value="UP_hUPP-like"/>
    <property type="match status" value="1"/>
</dbReference>
<feature type="binding site" evidence="4">
    <location>
        <position position="316"/>
    </location>
    <ligand>
        <name>phosphate</name>
        <dbReference type="ChEBI" id="CHEBI:43474"/>
    </ligand>
</feature>
<evidence type="ECO:0000256" key="3">
    <source>
        <dbReference type="ARBA" id="ARBA00022679"/>
    </source>
</evidence>
<dbReference type="InterPro" id="IPR018016">
    <property type="entry name" value="Nucleoside_phosphorylase_CS"/>
</dbReference>
<reference evidence="10" key="1">
    <citation type="submission" date="2024-04" db="EMBL/GenBank/DDBJ databases">
        <title>Salinicola lusitanus LLJ914,a marine bacterium isolated from the Okinawa Trough.</title>
        <authorList>
            <person name="Li J."/>
        </authorList>
    </citation>
    <scope>NUCLEOTIDE SEQUENCE [LARGE SCALE GENOMIC DNA]</scope>
</reference>
<evidence type="ECO:0000256" key="6">
    <source>
        <dbReference type="RuleBase" id="RU361131"/>
    </source>
</evidence>
<dbReference type="PROSITE" id="PS01232">
    <property type="entry name" value="PNP_UDP_1"/>
    <property type="match status" value="1"/>
</dbReference>
<dbReference type="GO" id="GO:0006218">
    <property type="term" value="P:uridine catabolic process"/>
    <property type="evidence" value="ECO:0007669"/>
    <property type="project" value="TreeGrafter"/>
</dbReference>
<organism evidence="9 10">
    <name type="scientific">Mugilogobius chulae</name>
    <name type="common">yellowstripe goby</name>
    <dbReference type="NCBI Taxonomy" id="88201"/>
    <lineage>
        <taxon>Eukaryota</taxon>
        <taxon>Metazoa</taxon>
        <taxon>Chordata</taxon>
        <taxon>Craniata</taxon>
        <taxon>Vertebrata</taxon>
        <taxon>Euteleostomi</taxon>
        <taxon>Actinopterygii</taxon>
        <taxon>Neopterygii</taxon>
        <taxon>Teleostei</taxon>
        <taxon>Neoteleostei</taxon>
        <taxon>Acanthomorphata</taxon>
        <taxon>Gobiaria</taxon>
        <taxon>Gobiiformes</taxon>
        <taxon>Gobioidei</taxon>
        <taxon>Gobiidae</taxon>
        <taxon>Gobionellinae</taxon>
        <taxon>Mugilogobius</taxon>
    </lineage>
</organism>
<feature type="compositionally biased region" description="Polar residues" evidence="7">
    <location>
        <begin position="38"/>
        <end position="53"/>
    </location>
</feature>
<feature type="disulfide bond" description="Redox-active" evidence="5">
    <location>
        <begin position="311"/>
        <end position="318"/>
    </location>
</feature>
<dbReference type="SUPFAM" id="SSF53167">
    <property type="entry name" value="Purine and uridine phosphorylases"/>
    <property type="match status" value="1"/>
</dbReference>
<dbReference type="EMBL" id="JBBPFD010000002">
    <property type="protein sequence ID" value="KAK7939492.1"/>
    <property type="molecule type" value="Genomic_DNA"/>
</dbReference>
<feature type="compositionally biased region" description="Polar residues" evidence="7">
    <location>
        <begin position="184"/>
        <end position="194"/>
    </location>
</feature>
<comment type="catalytic activity">
    <reaction evidence="6">
        <text>uridine + phosphate = alpha-D-ribose 1-phosphate + uracil</text>
        <dbReference type="Rhea" id="RHEA:24388"/>
        <dbReference type="ChEBI" id="CHEBI:16704"/>
        <dbReference type="ChEBI" id="CHEBI:17568"/>
        <dbReference type="ChEBI" id="CHEBI:43474"/>
        <dbReference type="ChEBI" id="CHEBI:57720"/>
        <dbReference type="EC" id="2.4.2.3"/>
    </reaction>
</comment>
<protein>
    <recommendedName>
        <fullName evidence="6">Uridine phosphorylase</fullName>
        <ecNumber evidence="6">2.4.2.3</ecNumber>
    </recommendedName>
</protein>
<evidence type="ECO:0000256" key="2">
    <source>
        <dbReference type="ARBA" id="ARBA00022676"/>
    </source>
</evidence>
<feature type="domain" description="Nucleoside phosphorylase" evidence="8">
    <location>
        <begin position="276"/>
        <end position="529"/>
    </location>
</feature>
<feature type="binding site" evidence="4">
    <location>
        <position position="443"/>
    </location>
    <ligand>
        <name>substrate</name>
    </ligand>
</feature>
<proteinExistence type="inferred from homology"/>
<dbReference type="Proteomes" id="UP001460270">
    <property type="component" value="Unassembled WGS sequence"/>
</dbReference>
<keyword evidence="5" id="KW-1015">Disulfide bond</keyword>
<evidence type="ECO:0000256" key="7">
    <source>
        <dbReference type="SAM" id="MobiDB-lite"/>
    </source>
</evidence>
<evidence type="ECO:0000256" key="5">
    <source>
        <dbReference type="PIRSR" id="PIRSR610059-51"/>
    </source>
</evidence>
<feature type="binding site" evidence="4">
    <location>
        <position position="445"/>
    </location>
    <ligand>
        <name>substrate</name>
    </ligand>
</feature>
<dbReference type="PANTHER" id="PTHR43691">
    <property type="entry name" value="URIDINE PHOSPHORYLASE"/>
    <property type="match status" value="1"/>
</dbReference>
<dbReference type="PANTHER" id="PTHR43691:SF8">
    <property type="entry name" value="URIDINE PHOSPHORYLASE 2"/>
    <property type="match status" value="1"/>
</dbReference>
<evidence type="ECO:0000313" key="10">
    <source>
        <dbReference type="Proteomes" id="UP001460270"/>
    </source>
</evidence>
<keyword evidence="10" id="KW-1185">Reference proteome</keyword>
<dbReference type="NCBIfam" id="TIGR01719">
    <property type="entry name" value="euk_UDPppase"/>
    <property type="match status" value="1"/>
</dbReference>
<comment type="similarity">
    <text evidence="1 6">Belongs to the PNP/UDP phosphorylase family.</text>
</comment>
<dbReference type="GO" id="GO:0004850">
    <property type="term" value="F:uridine phosphorylase activity"/>
    <property type="evidence" value="ECO:0007669"/>
    <property type="project" value="UniProtKB-EC"/>
</dbReference>
<dbReference type="EC" id="2.4.2.3" evidence="6"/>
<dbReference type="Pfam" id="PF17662">
    <property type="entry name" value="DUF5524"/>
    <property type="match status" value="1"/>
</dbReference>
<feature type="region of interest" description="Disordered" evidence="7">
    <location>
        <begin position="144"/>
        <end position="205"/>
    </location>
</feature>
<feature type="region of interest" description="Disordered" evidence="7">
    <location>
        <begin position="38"/>
        <end position="59"/>
    </location>
</feature>
<keyword evidence="3 6" id="KW-0808">Transferase</keyword>
<dbReference type="AlphaFoldDB" id="A0AAW0Q5K1"/>
<comment type="function">
    <text evidence="6">Catalyzes the reversible phosphorylytic cleavage of uridine to uracil and ribose-1-phosphate which can then be utilized as carbon and energy sources or in the rescue of pyrimidine bases for nucleotide synthesis. Shows broad substrate specificity and can also accept deoxyuridine and other analogous compounds.</text>
</comment>
<evidence type="ECO:0000313" key="9">
    <source>
        <dbReference type="EMBL" id="KAK7939492.1"/>
    </source>
</evidence>
<feature type="binding site" evidence="4">
    <location>
        <begin position="360"/>
        <end position="363"/>
    </location>
    <ligand>
        <name>phosphate</name>
        <dbReference type="ChEBI" id="CHEBI:43474"/>
    </ligand>
</feature>
<name>A0AAW0Q5K1_9GOBI</name>
<dbReference type="InterPro" id="IPR035994">
    <property type="entry name" value="Nucleoside_phosphorylase_sf"/>
</dbReference>
<gene>
    <name evidence="9" type="ORF">WMY93_002818</name>
</gene>
<dbReference type="InterPro" id="IPR000845">
    <property type="entry name" value="Nucleoside_phosphorylase_d"/>
</dbReference>
<evidence type="ECO:0000256" key="4">
    <source>
        <dbReference type="PIRSR" id="PIRSR610059-50"/>
    </source>
</evidence>
<dbReference type="Pfam" id="PF01048">
    <property type="entry name" value="PNP_UDP_1"/>
    <property type="match status" value="1"/>
</dbReference>
<comment type="pathway">
    <text evidence="6">Pyrimidine metabolism; UMP biosynthesis via salvage pathway; uracil from uridine (phosphorylase route): step 1/1.</text>
</comment>